<sequence length="117" mass="12952">MLSLLVGTKLVQHQQEKGVKILRSITKNTFIFKICQFLLQSEICIPMEISISIKFSSSFISLNSAKRSIRPCCLKMESGKKSGNLDCTFCLGSSFKSGKWLLGRLISIRLSSSSSPS</sequence>
<accession>A0AAQ3MPQ0</accession>
<keyword evidence="2" id="KW-1185">Reference proteome</keyword>
<gene>
    <name evidence="1" type="ORF">V8G54_034174</name>
</gene>
<protein>
    <submittedName>
        <fullName evidence="1">Uncharacterized protein</fullName>
    </submittedName>
</protein>
<organism evidence="1 2">
    <name type="scientific">Vigna mungo</name>
    <name type="common">Black gram</name>
    <name type="synonym">Phaseolus mungo</name>
    <dbReference type="NCBI Taxonomy" id="3915"/>
    <lineage>
        <taxon>Eukaryota</taxon>
        <taxon>Viridiplantae</taxon>
        <taxon>Streptophyta</taxon>
        <taxon>Embryophyta</taxon>
        <taxon>Tracheophyta</taxon>
        <taxon>Spermatophyta</taxon>
        <taxon>Magnoliopsida</taxon>
        <taxon>eudicotyledons</taxon>
        <taxon>Gunneridae</taxon>
        <taxon>Pentapetalae</taxon>
        <taxon>rosids</taxon>
        <taxon>fabids</taxon>
        <taxon>Fabales</taxon>
        <taxon>Fabaceae</taxon>
        <taxon>Papilionoideae</taxon>
        <taxon>50 kb inversion clade</taxon>
        <taxon>NPAAA clade</taxon>
        <taxon>indigoferoid/millettioid clade</taxon>
        <taxon>Phaseoleae</taxon>
        <taxon>Vigna</taxon>
    </lineage>
</organism>
<evidence type="ECO:0000313" key="1">
    <source>
        <dbReference type="EMBL" id="WVY95086.1"/>
    </source>
</evidence>
<dbReference type="Proteomes" id="UP001374535">
    <property type="component" value="Chromosome 10"/>
</dbReference>
<proteinExistence type="predicted"/>
<reference evidence="1 2" key="1">
    <citation type="journal article" date="2023" name="Life. Sci Alliance">
        <title>Evolutionary insights into 3D genome organization and epigenetic landscape of Vigna mungo.</title>
        <authorList>
            <person name="Junaid A."/>
            <person name="Singh B."/>
            <person name="Bhatia S."/>
        </authorList>
    </citation>
    <scope>NUCLEOTIDE SEQUENCE [LARGE SCALE GENOMIC DNA]</scope>
    <source>
        <strain evidence="1">Urdbean</strain>
    </source>
</reference>
<dbReference type="AlphaFoldDB" id="A0AAQ3MPQ0"/>
<evidence type="ECO:0000313" key="2">
    <source>
        <dbReference type="Proteomes" id="UP001374535"/>
    </source>
</evidence>
<name>A0AAQ3MPQ0_VIGMU</name>
<dbReference type="EMBL" id="CP144691">
    <property type="protein sequence ID" value="WVY95086.1"/>
    <property type="molecule type" value="Genomic_DNA"/>
</dbReference>